<dbReference type="Gene3D" id="3.10.20.740">
    <property type="match status" value="1"/>
</dbReference>
<protein>
    <recommendedName>
        <fullName evidence="12">NADH-quinone oxidoreductase</fullName>
        <ecNumber evidence="12">7.1.1.-</ecNumber>
    </recommendedName>
</protein>
<keyword evidence="9 12" id="KW-0411">Iron-sulfur</keyword>
<keyword evidence="5 12" id="KW-0874">Quinone</keyword>
<evidence type="ECO:0000256" key="1">
    <source>
        <dbReference type="ARBA" id="ARBA00001966"/>
    </source>
</evidence>
<dbReference type="InterPro" id="IPR054351">
    <property type="entry name" value="NADH_UbQ_OxRdtase_ferredoxin"/>
</dbReference>
<dbReference type="KEGG" id="rca:Rcas_3389"/>
<dbReference type="PROSITE" id="PS51839">
    <property type="entry name" value="4FE4S_HC3"/>
    <property type="match status" value="1"/>
</dbReference>
<keyword evidence="7 12" id="KW-1278">Translocase</keyword>
<dbReference type="Pfam" id="PF22117">
    <property type="entry name" value="Fer4_Nqo3"/>
    <property type="match status" value="1"/>
</dbReference>
<keyword evidence="8 12" id="KW-0408">Iron</keyword>
<dbReference type="SUPFAM" id="SSF50692">
    <property type="entry name" value="ADC-like"/>
    <property type="match status" value="1"/>
</dbReference>
<dbReference type="GO" id="GO:0043546">
    <property type="term" value="F:molybdopterin cofactor binding"/>
    <property type="evidence" value="ECO:0007669"/>
    <property type="project" value="InterPro"/>
</dbReference>
<dbReference type="SUPFAM" id="SSF54862">
    <property type="entry name" value="4Fe-4S ferredoxins"/>
    <property type="match status" value="1"/>
</dbReference>
<dbReference type="GO" id="GO:0008137">
    <property type="term" value="F:NADH dehydrogenase (ubiquinone) activity"/>
    <property type="evidence" value="ECO:0007669"/>
    <property type="project" value="UniProtKB-UniRule"/>
</dbReference>
<dbReference type="Pfam" id="PF10588">
    <property type="entry name" value="NADH-G_4Fe-4S_3"/>
    <property type="match status" value="1"/>
</dbReference>
<dbReference type="Pfam" id="PF04879">
    <property type="entry name" value="Molybdop_Fe4S4"/>
    <property type="match status" value="1"/>
</dbReference>
<dbReference type="InterPro" id="IPR009010">
    <property type="entry name" value="Asp_de-COase-like_dom_sf"/>
</dbReference>
<dbReference type="HOGENOM" id="CLU_000422_4_0_0"/>
<dbReference type="Pfam" id="PF00384">
    <property type="entry name" value="Molybdopterin"/>
    <property type="match status" value="1"/>
</dbReference>
<dbReference type="FunFam" id="3.30.70.20:FF:000002">
    <property type="entry name" value="NADH-ubiquinone oxidoreductase 75 kDa subunit"/>
    <property type="match status" value="1"/>
</dbReference>
<dbReference type="GO" id="GO:0016020">
    <property type="term" value="C:membrane"/>
    <property type="evidence" value="ECO:0007669"/>
    <property type="project" value="InterPro"/>
</dbReference>
<dbReference type="PROSITE" id="PS00642">
    <property type="entry name" value="COMPLEX1_75K_2"/>
    <property type="match status" value="1"/>
</dbReference>
<dbReference type="CDD" id="cd00207">
    <property type="entry name" value="fer2"/>
    <property type="match status" value="1"/>
</dbReference>
<dbReference type="EC" id="7.1.1.-" evidence="12"/>
<evidence type="ECO:0000256" key="5">
    <source>
        <dbReference type="ARBA" id="ARBA00022719"/>
    </source>
</evidence>
<dbReference type="InterPro" id="IPR050123">
    <property type="entry name" value="Prok_molybdopt-oxidoreductase"/>
</dbReference>
<evidence type="ECO:0000256" key="4">
    <source>
        <dbReference type="ARBA" id="ARBA00022714"/>
    </source>
</evidence>
<dbReference type="PROSITE" id="PS00643">
    <property type="entry name" value="COMPLEX1_75K_3"/>
    <property type="match status" value="1"/>
</dbReference>
<dbReference type="Pfam" id="PF13510">
    <property type="entry name" value="Fer2_4"/>
    <property type="match status" value="1"/>
</dbReference>
<comment type="similarity">
    <text evidence="2 12">Belongs to the complex I 75 kDa subunit family.</text>
</comment>
<dbReference type="Gene3D" id="2.20.25.90">
    <property type="entry name" value="ADC-like domains"/>
    <property type="match status" value="1"/>
</dbReference>
<evidence type="ECO:0000313" key="16">
    <source>
        <dbReference type="EMBL" id="ABU59439.1"/>
    </source>
</evidence>
<dbReference type="Gene3D" id="3.40.228.10">
    <property type="entry name" value="Dimethylsulfoxide Reductase, domain 2"/>
    <property type="match status" value="1"/>
</dbReference>
<evidence type="ECO:0000256" key="9">
    <source>
        <dbReference type="ARBA" id="ARBA00023014"/>
    </source>
</evidence>
<dbReference type="NCBIfam" id="TIGR01973">
    <property type="entry name" value="NuoG"/>
    <property type="match status" value="1"/>
</dbReference>
<evidence type="ECO:0000256" key="11">
    <source>
        <dbReference type="ARBA" id="ARBA00047712"/>
    </source>
</evidence>
<dbReference type="InterPro" id="IPR010228">
    <property type="entry name" value="NADH_UbQ_OxRdtase_Gsu"/>
</dbReference>
<comment type="cofactor">
    <cofactor evidence="1 12">
        <name>[4Fe-4S] cluster</name>
        <dbReference type="ChEBI" id="CHEBI:49883"/>
    </cofactor>
</comment>
<keyword evidence="4 12" id="KW-0001">2Fe-2S</keyword>
<dbReference type="FunFam" id="3.10.20.740:FF:000005">
    <property type="entry name" value="NADH:ubiquinone oxidoreductase subunit"/>
    <property type="match status" value="1"/>
</dbReference>
<keyword evidence="6 12" id="KW-0479">Metal-binding</keyword>
<feature type="domain" description="2Fe-2S ferredoxin-type" evidence="13">
    <location>
        <begin position="2"/>
        <end position="103"/>
    </location>
</feature>
<dbReference type="STRING" id="383372.Rcas_3389"/>
<keyword evidence="3 12" id="KW-0004">4Fe-4S</keyword>
<keyword evidence="10 12" id="KW-0520">NAD</keyword>
<evidence type="ECO:0000256" key="8">
    <source>
        <dbReference type="ARBA" id="ARBA00023004"/>
    </source>
</evidence>
<dbReference type="InterPro" id="IPR001041">
    <property type="entry name" value="2Fe-2S_ferredoxin-type"/>
</dbReference>
<keyword evidence="17" id="KW-1185">Reference proteome</keyword>
<evidence type="ECO:0000256" key="10">
    <source>
        <dbReference type="ARBA" id="ARBA00023027"/>
    </source>
</evidence>
<dbReference type="InterPro" id="IPR036010">
    <property type="entry name" value="2Fe-2S_ferredoxin-like_sf"/>
</dbReference>
<gene>
    <name evidence="16" type="ordered locus">Rcas_3389</name>
</gene>
<proteinExistence type="inferred from homology"/>
<dbReference type="SMART" id="SM00926">
    <property type="entry name" value="Molybdop_Fe4S4"/>
    <property type="match status" value="1"/>
</dbReference>
<dbReference type="GO" id="GO:0046872">
    <property type="term" value="F:metal ion binding"/>
    <property type="evidence" value="ECO:0007669"/>
    <property type="project" value="UniProtKB-UniRule"/>
</dbReference>
<dbReference type="SUPFAM" id="SSF54292">
    <property type="entry name" value="2Fe-2S ferredoxin-like"/>
    <property type="match status" value="1"/>
</dbReference>
<dbReference type="Gene3D" id="3.40.50.740">
    <property type="match status" value="2"/>
</dbReference>
<feature type="domain" description="4Fe-4S His(Cys)3-ligated-type" evidence="15">
    <location>
        <begin position="103"/>
        <end position="142"/>
    </location>
</feature>
<dbReference type="InterPro" id="IPR006656">
    <property type="entry name" value="Mopterin_OxRdtase"/>
</dbReference>
<dbReference type="Gene3D" id="2.40.40.20">
    <property type="match status" value="1"/>
</dbReference>
<evidence type="ECO:0000259" key="15">
    <source>
        <dbReference type="PROSITE" id="PS51839"/>
    </source>
</evidence>
<dbReference type="GO" id="GO:0042773">
    <property type="term" value="P:ATP synthesis coupled electron transport"/>
    <property type="evidence" value="ECO:0007669"/>
    <property type="project" value="InterPro"/>
</dbReference>
<evidence type="ECO:0000259" key="14">
    <source>
        <dbReference type="PROSITE" id="PS51669"/>
    </source>
</evidence>
<dbReference type="GO" id="GO:0003954">
    <property type="term" value="F:NADH dehydrogenase activity"/>
    <property type="evidence" value="ECO:0007669"/>
    <property type="project" value="TreeGrafter"/>
</dbReference>
<comment type="cofactor">
    <cofactor evidence="12">
        <name>[2Fe-2S] cluster</name>
        <dbReference type="ChEBI" id="CHEBI:190135"/>
    </cofactor>
    <text evidence="12">Binds 1 [2Fe-2S] cluster per subunit.</text>
</comment>
<dbReference type="SMART" id="SM00929">
    <property type="entry name" value="NADH-G_4Fe-4S_3"/>
    <property type="match status" value="1"/>
</dbReference>
<evidence type="ECO:0000256" key="2">
    <source>
        <dbReference type="ARBA" id="ARBA00005404"/>
    </source>
</evidence>
<dbReference type="EMBL" id="CP000804">
    <property type="protein sequence ID" value="ABU59439.1"/>
    <property type="molecule type" value="Genomic_DNA"/>
</dbReference>
<comment type="function">
    <text evidence="12">NDH-1 shuttles electrons from NADH, via FMN and iron-sulfur (Fe-S) centers, to quinones in the respiratory chain. Couples the redox reaction to proton translocation (for every two electrons transferred, four hydrogen ions are translocated across the cytoplasmic membrane), and thus conserves the redox energy in a proton gradient.</text>
</comment>
<dbReference type="GO" id="GO:0048038">
    <property type="term" value="F:quinone binding"/>
    <property type="evidence" value="ECO:0007669"/>
    <property type="project" value="UniProtKB-UniRule"/>
</dbReference>
<reference evidence="16 17" key="1">
    <citation type="submission" date="2007-08" db="EMBL/GenBank/DDBJ databases">
        <title>Complete sequence of Roseiflexus castenholzii DSM 13941.</title>
        <authorList>
            <consortium name="US DOE Joint Genome Institute"/>
            <person name="Copeland A."/>
            <person name="Lucas S."/>
            <person name="Lapidus A."/>
            <person name="Barry K."/>
            <person name="Glavina del Rio T."/>
            <person name="Dalin E."/>
            <person name="Tice H."/>
            <person name="Pitluck S."/>
            <person name="Thompson L.S."/>
            <person name="Brettin T."/>
            <person name="Bruce D."/>
            <person name="Detter J.C."/>
            <person name="Han C."/>
            <person name="Tapia R."/>
            <person name="Schmutz J."/>
            <person name="Larimer F."/>
            <person name="Land M."/>
            <person name="Hauser L."/>
            <person name="Kyrpides N."/>
            <person name="Mikhailova N."/>
            <person name="Bryant D.A."/>
            <person name="Hanada S."/>
            <person name="Tsukatani Y."/>
            <person name="Richardson P."/>
        </authorList>
    </citation>
    <scope>NUCLEOTIDE SEQUENCE [LARGE SCALE GENOMIC DNA]</scope>
    <source>
        <strain evidence="17">DSM 13941 / HLO8</strain>
    </source>
</reference>
<dbReference type="eggNOG" id="COG3383">
    <property type="taxonomic scope" value="Bacteria"/>
</dbReference>
<evidence type="ECO:0000256" key="3">
    <source>
        <dbReference type="ARBA" id="ARBA00022485"/>
    </source>
</evidence>
<dbReference type="PANTHER" id="PTHR43105">
    <property type="entry name" value="RESPIRATORY NITRATE REDUCTASE"/>
    <property type="match status" value="1"/>
</dbReference>
<dbReference type="PROSITE" id="PS00641">
    <property type="entry name" value="COMPLEX1_75K_1"/>
    <property type="match status" value="1"/>
</dbReference>
<accession>A7NPE3</accession>
<evidence type="ECO:0000256" key="7">
    <source>
        <dbReference type="ARBA" id="ARBA00022967"/>
    </source>
</evidence>
<dbReference type="Pfam" id="PF01568">
    <property type="entry name" value="Molydop_binding"/>
    <property type="match status" value="1"/>
</dbReference>
<dbReference type="InterPro" id="IPR000283">
    <property type="entry name" value="NADH_UbQ_OxRdtase_75kDa_su_CS"/>
</dbReference>
<dbReference type="PROSITE" id="PS51669">
    <property type="entry name" value="4FE4S_MOW_BIS_MGD"/>
    <property type="match status" value="1"/>
</dbReference>
<sequence>MPDVTLVIDGQTVTVPAGTNIVDAARSVGVAIPVFCYHPKLKPVGMCRMCLVEVWTPKIDPTTRQVVIGEDGKPVLALMMGKLQPGCVTPVSEGMEVRTTTQKVRFAQKGQLEFLLTSHPLDCPVCDKGGECPLQNLTMQFGPSTSRFDYADKIHFEKPIPLGDLIFLDRERCILCSRCVRFQDDIAGDPVLGFDNRGRAWEIISKSDPPFDSKFSGNTTDICPVGALTTADFRFKARVWELRPVPSICPHCPVGCNISLDMRYDRIMRVMPRENEYVNEIWICDKGRFGMRFIESPERLRQPLIRKGDTLTPATWDEAITLVAEKLSAIRTHAGAAALGGLAGPDLPNEDLYLFQKLFRQVLKSPNLDCCTGAPGEADLIDLGATLGVGKGTNLSNLGAGTAVLVVGADPEEEAPLYVLRLRGIVARGGDLTVINPYPTKLDRTPARVIRPRAGAEAFVALALLKTLIEEELIAVDFVERRVQGLDDLKARLRDCTVVSLCDAAGIAEDDVRAAARVFAKADHGIIIYGRVALAVGADLIDVLADLTLLTGHVGKPNNGIIPLFPGANVRGALDMGVNPGTGKKRGLKAREMWTAAREGRLRGMIIAGMNPVRDHPAVAEALDALEFLVVQDMFLTETAQRADVVLPTASIAGREGTFTNAERRVQRFRQARIPEYNTPAGWDVAQRLARALIALGITPDVPDGQGDGRAAPRAAAQTAAATASPDHWDYVVAGDVADEIAARVRGYADTTYESLGLTRKPQWGRQPNEAIFYDGTSYENTEGVGVQIAAEADNAKTMFLLRARVPSEVNIHNARPYILLAAPRAYDSRTWSRDSKLVPRMVAPHLIVNSEDAAALEIAPGHMARIESESGSAVLPVQIDRHLPRGLVIVPDVDGAPLSALQTGPLTRIAITAHIDEAVEMR</sequence>
<dbReference type="GO" id="GO:0051537">
    <property type="term" value="F:2 iron, 2 sulfur cluster binding"/>
    <property type="evidence" value="ECO:0007669"/>
    <property type="project" value="UniProtKB-UniRule"/>
</dbReference>
<dbReference type="PROSITE" id="PS51085">
    <property type="entry name" value="2FE2S_FER_2"/>
    <property type="match status" value="1"/>
</dbReference>
<evidence type="ECO:0000256" key="6">
    <source>
        <dbReference type="ARBA" id="ARBA00022723"/>
    </source>
</evidence>
<dbReference type="SUPFAM" id="SSF53706">
    <property type="entry name" value="Formate dehydrogenase/DMSO reductase, domains 1-3"/>
    <property type="match status" value="1"/>
</dbReference>
<evidence type="ECO:0000256" key="12">
    <source>
        <dbReference type="RuleBase" id="RU003525"/>
    </source>
</evidence>
<dbReference type="PANTHER" id="PTHR43105:SF12">
    <property type="entry name" value="NADH-QUINONE OXIDOREDUCTASE SUBUNIT G"/>
    <property type="match status" value="1"/>
</dbReference>
<dbReference type="AlphaFoldDB" id="A7NPE3"/>
<dbReference type="PIRSF" id="PIRSF036643">
    <property type="entry name" value="FDH_alpha"/>
    <property type="match status" value="1"/>
</dbReference>
<dbReference type="Proteomes" id="UP000000263">
    <property type="component" value="Chromosome"/>
</dbReference>
<dbReference type="RefSeq" id="WP_012121863.1">
    <property type="nucleotide sequence ID" value="NC_009767.1"/>
</dbReference>
<feature type="domain" description="4Fe-4S Mo/W bis-MGD-type" evidence="14">
    <location>
        <begin position="242"/>
        <end position="298"/>
    </location>
</feature>
<dbReference type="InterPro" id="IPR006657">
    <property type="entry name" value="MoPterin_dinucl-bd_dom"/>
</dbReference>
<dbReference type="Gene3D" id="3.30.70.20">
    <property type="match status" value="1"/>
</dbReference>
<comment type="catalytic activity">
    <reaction evidence="11 12">
        <text>a quinone + NADH + 5 H(+)(in) = a quinol + NAD(+) + 4 H(+)(out)</text>
        <dbReference type="Rhea" id="RHEA:57888"/>
        <dbReference type="ChEBI" id="CHEBI:15378"/>
        <dbReference type="ChEBI" id="CHEBI:24646"/>
        <dbReference type="ChEBI" id="CHEBI:57540"/>
        <dbReference type="ChEBI" id="CHEBI:57945"/>
        <dbReference type="ChEBI" id="CHEBI:132124"/>
    </reaction>
</comment>
<name>A7NPE3_ROSCS</name>
<evidence type="ECO:0000313" key="17">
    <source>
        <dbReference type="Proteomes" id="UP000000263"/>
    </source>
</evidence>
<dbReference type="InterPro" id="IPR019574">
    <property type="entry name" value="NADH_UbQ_OxRdtase_Gsu_4Fe4S-bd"/>
</dbReference>
<organism evidence="16 17">
    <name type="scientific">Roseiflexus castenholzii (strain DSM 13941 / HLO8)</name>
    <dbReference type="NCBI Taxonomy" id="383372"/>
    <lineage>
        <taxon>Bacteria</taxon>
        <taxon>Bacillati</taxon>
        <taxon>Chloroflexota</taxon>
        <taxon>Chloroflexia</taxon>
        <taxon>Chloroflexales</taxon>
        <taxon>Roseiflexineae</taxon>
        <taxon>Roseiflexaceae</taxon>
        <taxon>Roseiflexus</taxon>
    </lineage>
</organism>
<dbReference type="GO" id="GO:0051539">
    <property type="term" value="F:4 iron, 4 sulfur cluster binding"/>
    <property type="evidence" value="ECO:0007669"/>
    <property type="project" value="UniProtKB-KW"/>
</dbReference>
<evidence type="ECO:0000259" key="13">
    <source>
        <dbReference type="PROSITE" id="PS51085"/>
    </source>
</evidence>
<dbReference type="InterPro" id="IPR006963">
    <property type="entry name" value="Mopterin_OxRdtase_4Fe-4S_dom"/>
</dbReference>
<dbReference type="OrthoDB" id="9803192at2"/>